<keyword evidence="4" id="KW-1185">Reference proteome</keyword>
<feature type="transmembrane region" description="Helical" evidence="1">
    <location>
        <begin position="414"/>
        <end position="433"/>
    </location>
</feature>
<feature type="transmembrane region" description="Helical" evidence="1">
    <location>
        <begin position="194"/>
        <end position="213"/>
    </location>
</feature>
<feature type="transmembrane region" description="Helical" evidence="1">
    <location>
        <begin position="219"/>
        <end position="235"/>
    </location>
</feature>
<feature type="transmembrane region" description="Helical" evidence="1">
    <location>
        <begin position="64"/>
        <end position="86"/>
    </location>
</feature>
<keyword evidence="1" id="KW-1133">Transmembrane helix</keyword>
<feature type="domain" description="DUF8201" evidence="2">
    <location>
        <begin position="9"/>
        <end position="437"/>
    </location>
</feature>
<dbReference type="EMBL" id="LANA01000001">
    <property type="protein sequence ID" value="NMN67057.1"/>
    <property type="molecule type" value="Genomic_DNA"/>
</dbReference>
<comment type="caution">
    <text evidence="3">The sequence shown here is derived from an EMBL/GenBank/DDBJ whole genome shotgun (WGS) entry which is preliminary data.</text>
</comment>
<feature type="transmembrane region" description="Helical" evidence="1">
    <location>
        <begin position="385"/>
        <end position="402"/>
    </location>
</feature>
<organism evidence="3 4">
    <name type="scientific">Pelagibacter ubique</name>
    <dbReference type="NCBI Taxonomy" id="198252"/>
    <lineage>
        <taxon>Bacteria</taxon>
        <taxon>Pseudomonadati</taxon>
        <taxon>Pseudomonadota</taxon>
        <taxon>Alphaproteobacteria</taxon>
        <taxon>Candidatus Pelagibacterales</taxon>
        <taxon>Candidatus Pelagibacteraceae</taxon>
        <taxon>Candidatus Pelagibacter</taxon>
    </lineage>
</organism>
<feature type="transmembrane region" description="Helical" evidence="1">
    <location>
        <begin position="162"/>
        <end position="182"/>
    </location>
</feature>
<proteinExistence type="predicted"/>
<feature type="transmembrane region" description="Helical" evidence="1">
    <location>
        <begin position="37"/>
        <end position="58"/>
    </location>
</feature>
<dbReference type="InterPro" id="IPR058514">
    <property type="entry name" value="DUF8201"/>
</dbReference>
<keyword evidence="1" id="KW-0472">Membrane</keyword>
<feature type="transmembrane region" description="Helical" evidence="1">
    <location>
        <begin position="6"/>
        <end position="25"/>
    </location>
</feature>
<feature type="transmembrane region" description="Helical" evidence="1">
    <location>
        <begin position="93"/>
        <end position="110"/>
    </location>
</feature>
<gene>
    <name evidence="3" type="ORF">VP91_00001900</name>
</gene>
<dbReference type="InterPro" id="IPR058065">
    <property type="entry name" value="LIC_10190-like"/>
</dbReference>
<dbReference type="Pfam" id="PF26626">
    <property type="entry name" value="DUF8201"/>
    <property type="match status" value="1"/>
</dbReference>
<keyword evidence="1" id="KW-0812">Transmembrane</keyword>
<sequence length="553" mass="65885">MFEFITLSFYYWIITFSIVGYGILFNQYFLKSHDKDIGFIGIYGIFILIFISYLSSFFLSHTEIFNSILLVIGFVNFCINWSNIIIQKNIKKLLIIFLILMIFIFVSKNHDDFPAYHFPYTHLLTEFSNMIGLGNFVHGFRTHSSIFYLSSLFNLPFSNYSLFHLSPVYFMGFSNIILYNKIKDQLKNGSSSYLLYLSLFSLIFINIFFYRLAEHGTDRSAMILIIVTIVELFFLTNKKKDTNKYLFLKFLVLITLIISLKTFYILYGLLLLPLILYFLSRNISITFFFKNIVMYLCLFVLVALISVNFFNTGCLLYPVKVLCFENFIWSIPISEVDKMNLWYQQWAKAGANPNYRVDNPELYIQNFNWISNWIDRYFFNKVSDFLLAVVFLNLFIFLIFFSKKIKKFQRPKFSLTYIILIFLTLVWFCTLPTLRYGGYHLIALLTFIPTSIFLSKFFLERKLLKKKVYLVLLLSVIIFLGRNTSRLSNEYVLYNYNILESAYPRKVEQNFKIFQRIHNLNECYIKKKSKACSEDYLKVKLLYNKYVYYRDEK</sequence>
<dbReference type="Proteomes" id="UP001166004">
    <property type="component" value="Unassembled WGS sequence"/>
</dbReference>
<feature type="transmembrane region" description="Helical" evidence="1">
    <location>
        <begin position="292"/>
        <end position="310"/>
    </location>
</feature>
<evidence type="ECO:0000313" key="4">
    <source>
        <dbReference type="Proteomes" id="UP001166004"/>
    </source>
</evidence>
<evidence type="ECO:0000256" key="1">
    <source>
        <dbReference type="SAM" id="Phobius"/>
    </source>
</evidence>
<evidence type="ECO:0000259" key="2">
    <source>
        <dbReference type="Pfam" id="PF26626"/>
    </source>
</evidence>
<dbReference type="RefSeq" id="WP_169035575.1">
    <property type="nucleotide sequence ID" value="NZ_LANA01000001.1"/>
</dbReference>
<accession>A0ABX1SYZ6</accession>
<protein>
    <recommendedName>
        <fullName evidence="2">DUF8201 domain-containing protein</fullName>
    </recommendedName>
</protein>
<evidence type="ECO:0000313" key="3">
    <source>
        <dbReference type="EMBL" id="NMN67057.1"/>
    </source>
</evidence>
<feature type="transmembrane region" description="Helical" evidence="1">
    <location>
        <begin position="439"/>
        <end position="459"/>
    </location>
</feature>
<reference evidence="3 4" key="1">
    <citation type="submission" date="2019-07" db="EMBL/GenBank/DDBJ databases">
        <title>SAR11 Genome Evolution.</title>
        <authorList>
            <person name="Giovannoni S."/>
        </authorList>
    </citation>
    <scope>NUCLEOTIDE SEQUENCE [LARGE SCALE GENOMIC DNA]</scope>
    <source>
        <strain evidence="3 4">HTCC9565</strain>
    </source>
</reference>
<name>A0ABX1SYZ6_PELUQ</name>
<dbReference type="NCBIfam" id="NF047510">
    <property type="entry name" value="LIC_10190_fam"/>
    <property type="match status" value="1"/>
</dbReference>